<name>A0ABW3A1X3_9ACTN</name>
<keyword evidence="2" id="KW-1185">Reference proteome</keyword>
<evidence type="ECO:0000313" key="2">
    <source>
        <dbReference type="Proteomes" id="UP001597053"/>
    </source>
</evidence>
<dbReference type="Pfam" id="PF12974">
    <property type="entry name" value="Phosphonate-bd"/>
    <property type="match status" value="1"/>
</dbReference>
<dbReference type="Gene3D" id="3.40.190.10">
    <property type="entry name" value="Periplasmic binding protein-like II"/>
    <property type="match status" value="2"/>
</dbReference>
<dbReference type="SUPFAM" id="SSF53850">
    <property type="entry name" value="Periplasmic binding protein-like II"/>
    <property type="match status" value="1"/>
</dbReference>
<feature type="non-terminal residue" evidence="1">
    <location>
        <position position="135"/>
    </location>
</feature>
<protein>
    <submittedName>
        <fullName evidence="1">Phosphate/phosphite/phosphonate ABC transporter substrate-binding protein</fullName>
    </submittedName>
</protein>
<dbReference type="PANTHER" id="PTHR30024">
    <property type="entry name" value="ALIPHATIC SULFONATES-BINDING PROTEIN-RELATED"/>
    <property type="match status" value="1"/>
</dbReference>
<organism evidence="1 2">
    <name type="scientific">Micromonospora azadirachtae</name>
    <dbReference type="NCBI Taxonomy" id="1970735"/>
    <lineage>
        <taxon>Bacteria</taxon>
        <taxon>Bacillati</taxon>
        <taxon>Actinomycetota</taxon>
        <taxon>Actinomycetes</taxon>
        <taxon>Micromonosporales</taxon>
        <taxon>Micromonosporaceae</taxon>
        <taxon>Micromonospora</taxon>
    </lineage>
</organism>
<proteinExistence type="predicted"/>
<reference evidence="2" key="1">
    <citation type="journal article" date="2019" name="Int. J. Syst. Evol. Microbiol.">
        <title>The Global Catalogue of Microorganisms (GCM) 10K type strain sequencing project: providing services to taxonomists for standard genome sequencing and annotation.</title>
        <authorList>
            <consortium name="The Broad Institute Genomics Platform"/>
            <consortium name="The Broad Institute Genome Sequencing Center for Infectious Disease"/>
            <person name="Wu L."/>
            <person name="Ma J."/>
        </authorList>
    </citation>
    <scope>NUCLEOTIDE SEQUENCE [LARGE SCALE GENOMIC DNA]</scope>
    <source>
        <strain evidence="2">JCM 32148</strain>
    </source>
</reference>
<dbReference type="Proteomes" id="UP001597053">
    <property type="component" value="Unassembled WGS sequence"/>
</dbReference>
<sequence length="135" mass="15037">MSDTLLLGAVAYDPKVVTIWAGFRSWFRERGFDLDFVLYSQYERQVEDLLAGRIDVAWNSPLAWLRAQRLARARGTTVRPVAMRDTDRDLTSVIVVRADSEHRTLADLRGRAVAVGAIDSPQATLLPLALLRAAG</sequence>
<evidence type="ECO:0000313" key="1">
    <source>
        <dbReference type="EMBL" id="MFD0784912.1"/>
    </source>
</evidence>
<gene>
    <name evidence="1" type="ORF">ACFQZ8_13465</name>
</gene>
<accession>A0ABW3A1X3</accession>
<dbReference type="EMBL" id="JBHTHM010000596">
    <property type="protein sequence ID" value="MFD0784912.1"/>
    <property type="molecule type" value="Genomic_DNA"/>
</dbReference>
<comment type="caution">
    <text evidence="1">The sequence shown here is derived from an EMBL/GenBank/DDBJ whole genome shotgun (WGS) entry which is preliminary data.</text>
</comment>